<dbReference type="GO" id="GO:0006353">
    <property type="term" value="P:DNA-templated transcription termination"/>
    <property type="evidence" value="ECO:0007669"/>
    <property type="project" value="InterPro"/>
</dbReference>
<sequence length="135" mass="14932">MPSTIERSDNKAVRTWKKAHDSAVGSYGEGQRAHRAAFAALKNTHERIGDRWRPKPSPGPSDARAEQSAPANARRPRPTAEGVNANAPLTRLREMARELEIPGRTRMTKDELVSEIKKANRRVTAAARRKSGASR</sequence>
<dbReference type="Pfam" id="PF06150">
    <property type="entry name" value="ChaB"/>
    <property type="match status" value="1"/>
</dbReference>
<organism evidence="3 4">
    <name type="scientific">Pseudofrankia asymbiotica</name>
    <dbReference type="NCBI Taxonomy" id="1834516"/>
    <lineage>
        <taxon>Bacteria</taxon>
        <taxon>Bacillati</taxon>
        <taxon>Actinomycetota</taxon>
        <taxon>Actinomycetes</taxon>
        <taxon>Frankiales</taxon>
        <taxon>Frankiaceae</taxon>
        <taxon>Pseudofrankia</taxon>
    </lineage>
</organism>
<evidence type="ECO:0000259" key="2">
    <source>
        <dbReference type="Pfam" id="PF07498"/>
    </source>
</evidence>
<dbReference type="Gene3D" id="1.10.1740.70">
    <property type="entry name" value="ChaB"/>
    <property type="match status" value="1"/>
</dbReference>
<feature type="region of interest" description="Disordered" evidence="1">
    <location>
        <begin position="43"/>
        <end position="89"/>
    </location>
</feature>
<dbReference type="Pfam" id="PF07498">
    <property type="entry name" value="Rho_N"/>
    <property type="match status" value="1"/>
</dbReference>
<feature type="domain" description="Rho termination factor-like N-terminal" evidence="2">
    <location>
        <begin position="88"/>
        <end position="119"/>
    </location>
</feature>
<comment type="caution">
    <text evidence="3">The sequence shown here is derived from an EMBL/GenBank/DDBJ whole genome shotgun (WGS) entry which is preliminary data.</text>
</comment>
<protein>
    <submittedName>
        <fullName evidence="3">Cation transport regulator ChaB</fullName>
    </submittedName>
</protein>
<reference evidence="4" key="1">
    <citation type="submission" date="2016-10" db="EMBL/GenBank/DDBJ databases">
        <title>Frankia sp. NRRL B-16386 Genome sequencing.</title>
        <authorList>
            <person name="Ghodhbane-Gtari F."/>
            <person name="Swanson E."/>
            <person name="Gueddou A."/>
            <person name="Hezbri K."/>
            <person name="Ktari K."/>
            <person name="Nouioui I."/>
            <person name="Morris K."/>
            <person name="Simpson S."/>
            <person name="Abebe-Akele F."/>
            <person name="Thomas K."/>
            <person name="Gtari M."/>
            <person name="Tisa L.S."/>
        </authorList>
    </citation>
    <scope>NUCLEOTIDE SEQUENCE [LARGE SCALE GENOMIC DNA]</scope>
    <source>
        <strain evidence="4">NRRL B-16386</strain>
    </source>
</reference>
<evidence type="ECO:0000313" key="4">
    <source>
        <dbReference type="Proteomes" id="UP000188929"/>
    </source>
</evidence>
<dbReference type="InterPro" id="IPR011112">
    <property type="entry name" value="Rho-like_N"/>
</dbReference>
<evidence type="ECO:0000256" key="1">
    <source>
        <dbReference type="SAM" id="MobiDB-lite"/>
    </source>
</evidence>
<feature type="region of interest" description="Disordered" evidence="1">
    <location>
        <begin position="1"/>
        <end position="31"/>
    </location>
</feature>
<dbReference type="STRING" id="1834516.BL253_26320"/>
<dbReference type="EMBL" id="MOMC01000056">
    <property type="protein sequence ID" value="ONH25849.1"/>
    <property type="molecule type" value="Genomic_DNA"/>
</dbReference>
<dbReference type="AlphaFoldDB" id="A0A1V2I547"/>
<keyword evidence="4" id="KW-1185">Reference proteome</keyword>
<dbReference type="InterPro" id="IPR037205">
    <property type="entry name" value="ChaB_sf"/>
</dbReference>
<proteinExistence type="predicted"/>
<feature type="compositionally biased region" description="Basic and acidic residues" evidence="1">
    <location>
        <begin position="1"/>
        <end position="12"/>
    </location>
</feature>
<gene>
    <name evidence="3" type="ORF">BL253_26320</name>
</gene>
<dbReference type="Proteomes" id="UP000188929">
    <property type="component" value="Unassembled WGS sequence"/>
</dbReference>
<evidence type="ECO:0000313" key="3">
    <source>
        <dbReference type="EMBL" id="ONH25849.1"/>
    </source>
</evidence>
<dbReference type="SUPFAM" id="SSF140376">
    <property type="entry name" value="ChaB-like"/>
    <property type="match status" value="1"/>
</dbReference>
<feature type="compositionally biased region" description="Basic and acidic residues" evidence="1">
    <location>
        <begin position="43"/>
        <end position="53"/>
    </location>
</feature>
<name>A0A1V2I547_9ACTN</name>
<dbReference type="InterPro" id="IPR009317">
    <property type="entry name" value="ChaB"/>
</dbReference>
<accession>A0A1V2I547</accession>